<feature type="repeat" description="ANK" evidence="3">
    <location>
        <begin position="556"/>
        <end position="588"/>
    </location>
</feature>
<dbReference type="PROSITE" id="PS50088">
    <property type="entry name" value="ANK_REPEAT"/>
    <property type="match status" value="6"/>
</dbReference>
<feature type="repeat" description="ANK" evidence="3">
    <location>
        <begin position="766"/>
        <end position="798"/>
    </location>
</feature>
<evidence type="ECO:0000313" key="5">
    <source>
        <dbReference type="EMBL" id="KAK6177453.1"/>
    </source>
</evidence>
<feature type="domain" description="Novel STAND NTPase 3" evidence="4">
    <location>
        <begin position="67"/>
        <end position="203"/>
    </location>
</feature>
<dbReference type="EMBL" id="JAZGQO010000010">
    <property type="protein sequence ID" value="KAK6177453.1"/>
    <property type="molecule type" value="Genomic_DNA"/>
</dbReference>
<dbReference type="PANTHER" id="PTHR24198:SF165">
    <property type="entry name" value="ANKYRIN REPEAT-CONTAINING PROTEIN-RELATED"/>
    <property type="match status" value="1"/>
</dbReference>
<evidence type="ECO:0000256" key="2">
    <source>
        <dbReference type="ARBA" id="ARBA00023043"/>
    </source>
</evidence>
<dbReference type="InterPro" id="IPR036770">
    <property type="entry name" value="Ankyrin_rpt-contain_sf"/>
</dbReference>
<organism evidence="5 6">
    <name type="scientific">Patella caerulea</name>
    <name type="common">Rayed Mediterranean limpet</name>
    <dbReference type="NCBI Taxonomy" id="87958"/>
    <lineage>
        <taxon>Eukaryota</taxon>
        <taxon>Metazoa</taxon>
        <taxon>Spiralia</taxon>
        <taxon>Lophotrochozoa</taxon>
        <taxon>Mollusca</taxon>
        <taxon>Gastropoda</taxon>
        <taxon>Patellogastropoda</taxon>
        <taxon>Patelloidea</taxon>
        <taxon>Patellidae</taxon>
        <taxon>Patella</taxon>
    </lineage>
</organism>
<keyword evidence="1" id="KW-0677">Repeat</keyword>
<feature type="repeat" description="ANK" evidence="3">
    <location>
        <begin position="731"/>
        <end position="765"/>
    </location>
</feature>
<protein>
    <recommendedName>
        <fullName evidence="4">Novel STAND NTPase 3 domain-containing protein</fullName>
    </recommendedName>
</protein>
<name>A0AAN8JK53_PATCE</name>
<dbReference type="Pfam" id="PF20720">
    <property type="entry name" value="nSTAND3"/>
    <property type="match status" value="1"/>
</dbReference>
<keyword evidence="2 3" id="KW-0040">ANK repeat</keyword>
<reference evidence="5 6" key="1">
    <citation type="submission" date="2024-01" db="EMBL/GenBank/DDBJ databases">
        <title>The genome of the rayed Mediterranean limpet Patella caerulea (Linnaeus, 1758).</title>
        <authorList>
            <person name="Anh-Thu Weber A."/>
            <person name="Halstead-Nussloch G."/>
        </authorList>
    </citation>
    <scope>NUCLEOTIDE SEQUENCE [LARGE SCALE GENOMIC DNA]</scope>
    <source>
        <strain evidence="5">AATW-2023a</strain>
        <tissue evidence="5">Whole specimen</tissue>
    </source>
</reference>
<evidence type="ECO:0000259" key="4">
    <source>
        <dbReference type="Pfam" id="PF20720"/>
    </source>
</evidence>
<dbReference type="Proteomes" id="UP001347796">
    <property type="component" value="Unassembled WGS sequence"/>
</dbReference>
<dbReference type="SUPFAM" id="SSF52540">
    <property type="entry name" value="P-loop containing nucleoside triphosphate hydrolases"/>
    <property type="match status" value="1"/>
</dbReference>
<feature type="repeat" description="ANK" evidence="3">
    <location>
        <begin position="589"/>
        <end position="624"/>
    </location>
</feature>
<evidence type="ECO:0000313" key="6">
    <source>
        <dbReference type="Proteomes" id="UP001347796"/>
    </source>
</evidence>
<dbReference type="InterPro" id="IPR027417">
    <property type="entry name" value="P-loop_NTPase"/>
</dbReference>
<keyword evidence="6" id="KW-1185">Reference proteome</keyword>
<dbReference type="PRINTS" id="PR01415">
    <property type="entry name" value="ANKYRIN"/>
</dbReference>
<dbReference type="SUPFAM" id="SSF48403">
    <property type="entry name" value="Ankyrin repeat"/>
    <property type="match status" value="1"/>
</dbReference>
<dbReference type="InterPro" id="IPR049050">
    <property type="entry name" value="nSTAND3"/>
</dbReference>
<dbReference type="Gene3D" id="1.25.40.20">
    <property type="entry name" value="Ankyrin repeat-containing domain"/>
    <property type="match status" value="1"/>
</dbReference>
<dbReference type="PANTHER" id="PTHR24198">
    <property type="entry name" value="ANKYRIN REPEAT AND PROTEIN KINASE DOMAIN-CONTAINING PROTEIN"/>
    <property type="match status" value="1"/>
</dbReference>
<feature type="repeat" description="ANK" evidence="3">
    <location>
        <begin position="697"/>
        <end position="729"/>
    </location>
</feature>
<feature type="repeat" description="ANK" evidence="3">
    <location>
        <begin position="800"/>
        <end position="835"/>
    </location>
</feature>
<gene>
    <name evidence="5" type="ORF">SNE40_015549</name>
</gene>
<accession>A0AAN8JK53</accession>
<evidence type="ECO:0000256" key="3">
    <source>
        <dbReference type="PROSITE-ProRule" id="PRU00023"/>
    </source>
</evidence>
<dbReference type="AlphaFoldDB" id="A0AAN8JK53"/>
<evidence type="ECO:0000256" key="1">
    <source>
        <dbReference type="ARBA" id="ARBA00022737"/>
    </source>
</evidence>
<dbReference type="Pfam" id="PF12796">
    <property type="entry name" value="Ank_2"/>
    <property type="match status" value="3"/>
</dbReference>
<dbReference type="PROSITE" id="PS50297">
    <property type="entry name" value="ANK_REP_REGION"/>
    <property type="match status" value="3"/>
</dbReference>
<sequence>MASRLQLNQRPTIGRSVSAGPTIVIEQATINQERKGLPRKQSSLSLEQLISHAKYILDDNEVDKTRFVETAGCKMAFKTLMKYRCVGIIGPTCSGKSTIIRHIVNKFLRNNSDSMKLEPVLLNKPTDWDLVPKIVKPNSDDEKYIVIIKNMFGINSLKKDLIEEWIRNFEAMDKMLQRGQVFVVFTCKTLIFNKCKSNLNSDLFDKDRLIFLHEDRYKITDGEGVKILQKLNIPADEKEMDNLSKTVFLYNCKLIKKSRSEDRLKLFEKTHAFWDCELQKLKDDPESLDALSMILLLGGNVTSAQLRAHSVIQIIVRQSTSPTTRNDLETSCQYLVGSFLTFNVDSASYSFIENSLRDCVLNVVWRRDGFSHKEIIARCPFDLILDRITTECPAKKGELLVVQEDIQNIARRLPTEIRNNAKLLESSGLKKGSLLESLFACVERKLKLELSEILFLSICYMGDYNSLKLIHKFISTTTLKDTSEERSPVVNAIKSNIDSRVKINLLVEFRCEVSGLGRYNRNILHYVSEYWDVNNLSHFIQKYSKVKKLINTEDSHGQTPIQLASLNNKMNVLVYLKDIGADVNHVDNNGKTALQLVLENRDADIDNKVELLVNLGAQMNCDNNSSSIFHIVCSLKSNVMIKLFANGTNKHLINSRDENGLTPLHYAVREENLCALGTLLDLQAESHTNLINTQDKEGLTPLHYAVEKGNIEMVRELLHRGADVSIEENDDFLTPLSIACKNHGDHHNIVKLLIDWGANIDHKHRFNDTPLHEAIENGLVRCVKCLLENGANVNIQTKWKKKTPLHMVLKPPIPKGLEILALLIRYGADTSIRDRNGKTVLDLAKTDRRYLDIEDCLGNILAQTFVITV</sequence>
<dbReference type="SMART" id="SM00248">
    <property type="entry name" value="ANK"/>
    <property type="match status" value="8"/>
</dbReference>
<comment type="caution">
    <text evidence="5">The sequence shown here is derived from an EMBL/GenBank/DDBJ whole genome shotgun (WGS) entry which is preliminary data.</text>
</comment>
<proteinExistence type="predicted"/>
<dbReference type="InterPro" id="IPR002110">
    <property type="entry name" value="Ankyrin_rpt"/>
</dbReference>